<evidence type="ECO:0000313" key="2">
    <source>
        <dbReference type="EMBL" id="KAF2754363.1"/>
    </source>
</evidence>
<sequence length="201" mass="21683">MARFIQANYMGYGGFHHFVAGNGISYQPANYQVRTLVPHPPYQYGYAPATELVSAERAVPSTMDPSLSSGRTADQKVLYGDPAILYSLPRVPEKLDTAEPLFRRPDGTPINTRAGRPTTVDPHFASLVAMLRASAAHSSSPIHESQHVRSLSGSSVNTGYSLLSQVEGEMWSGGSMASSSPTEVDGGVQWNSCEFGDYRAV</sequence>
<dbReference type="RefSeq" id="XP_033596814.1">
    <property type="nucleotide sequence ID" value="XM_033745763.1"/>
</dbReference>
<dbReference type="Proteomes" id="UP000799437">
    <property type="component" value="Unassembled WGS sequence"/>
</dbReference>
<accession>A0A6A6VVV0</accession>
<dbReference type="AlphaFoldDB" id="A0A6A6VVV0"/>
<keyword evidence="3" id="KW-1185">Reference proteome</keyword>
<dbReference type="GeneID" id="54486817"/>
<feature type="region of interest" description="Disordered" evidence="1">
    <location>
        <begin position="100"/>
        <end position="119"/>
    </location>
</feature>
<gene>
    <name evidence="2" type="ORF">EJ05DRAFT_489088</name>
</gene>
<reference evidence="2" key="1">
    <citation type="journal article" date="2020" name="Stud. Mycol.">
        <title>101 Dothideomycetes genomes: a test case for predicting lifestyles and emergence of pathogens.</title>
        <authorList>
            <person name="Haridas S."/>
            <person name="Albert R."/>
            <person name="Binder M."/>
            <person name="Bloem J."/>
            <person name="Labutti K."/>
            <person name="Salamov A."/>
            <person name="Andreopoulos B."/>
            <person name="Baker S."/>
            <person name="Barry K."/>
            <person name="Bills G."/>
            <person name="Bluhm B."/>
            <person name="Cannon C."/>
            <person name="Castanera R."/>
            <person name="Culley D."/>
            <person name="Daum C."/>
            <person name="Ezra D."/>
            <person name="Gonzalez J."/>
            <person name="Henrissat B."/>
            <person name="Kuo A."/>
            <person name="Liang C."/>
            <person name="Lipzen A."/>
            <person name="Lutzoni F."/>
            <person name="Magnuson J."/>
            <person name="Mondo S."/>
            <person name="Nolan M."/>
            <person name="Ohm R."/>
            <person name="Pangilinan J."/>
            <person name="Park H.-J."/>
            <person name="Ramirez L."/>
            <person name="Alfaro M."/>
            <person name="Sun H."/>
            <person name="Tritt A."/>
            <person name="Yoshinaga Y."/>
            <person name="Zwiers L.-H."/>
            <person name="Turgeon B."/>
            <person name="Goodwin S."/>
            <person name="Spatafora J."/>
            <person name="Crous P."/>
            <person name="Grigoriev I."/>
        </authorList>
    </citation>
    <scope>NUCLEOTIDE SEQUENCE</scope>
    <source>
        <strain evidence="2">CBS 121739</strain>
    </source>
</reference>
<proteinExistence type="predicted"/>
<organism evidence="2 3">
    <name type="scientific">Pseudovirgaria hyperparasitica</name>
    <dbReference type="NCBI Taxonomy" id="470096"/>
    <lineage>
        <taxon>Eukaryota</taxon>
        <taxon>Fungi</taxon>
        <taxon>Dikarya</taxon>
        <taxon>Ascomycota</taxon>
        <taxon>Pezizomycotina</taxon>
        <taxon>Dothideomycetes</taxon>
        <taxon>Dothideomycetes incertae sedis</taxon>
        <taxon>Acrospermales</taxon>
        <taxon>Acrospermaceae</taxon>
        <taxon>Pseudovirgaria</taxon>
    </lineage>
</organism>
<evidence type="ECO:0000313" key="3">
    <source>
        <dbReference type="Proteomes" id="UP000799437"/>
    </source>
</evidence>
<protein>
    <submittedName>
        <fullName evidence="2">Uncharacterized protein</fullName>
    </submittedName>
</protein>
<dbReference type="EMBL" id="ML996580">
    <property type="protein sequence ID" value="KAF2754363.1"/>
    <property type="molecule type" value="Genomic_DNA"/>
</dbReference>
<evidence type="ECO:0000256" key="1">
    <source>
        <dbReference type="SAM" id="MobiDB-lite"/>
    </source>
</evidence>
<name>A0A6A6VVV0_9PEZI</name>